<dbReference type="AlphaFoldDB" id="A0A370G5N3"/>
<keyword evidence="1" id="KW-0472">Membrane</keyword>
<evidence type="ECO:0000313" key="3">
    <source>
        <dbReference type="Proteomes" id="UP000254720"/>
    </source>
</evidence>
<evidence type="ECO:0000313" key="2">
    <source>
        <dbReference type="EMBL" id="RDI39065.1"/>
    </source>
</evidence>
<evidence type="ECO:0000256" key="1">
    <source>
        <dbReference type="SAM" id="Phobius"/>
    </source>
</evidence>
<gene>
    <name evidence="2" type="ORF">C8D86_12921</name>
</gene>
<comment type="caution">
    <text evidence="2">The sequence shown here is derived from an EMBL/GenBank/DDBJ whole genome shotgun (WGS) entry which is preliminary data.</text>
</comment>
<sequence>MRQDLKNLFFRSLPWIIPVLVGVMVYIYWPYTPRTMSVVVVEEPEQRMLTGEAPWVKKGYVITPLAAFSIRAKVLHTRQYRWDRGAELSPIDLALGWGLMSDPRLLEKITIEQSNRWYFWRYDEPLPINNEYIIAHSANMHMIPANDEVRALLLSARPNEIVSLNGYLVKVVANDGYTWASSLSRTDTGAGSCELVWVENASIEK</sequence>
<keyword evidence="1" id="KW-0812">Transmembrane</keyword>
<protein>
    <submittedName>
        <fullName evidence="2">Uncharacterized protein</fullName>
    </submittedName>
</protein>
<dbReference type="Proteomes" id="UP000254720">
    <property type="component" value="Unassembled WGS sequence"/>
</dbReference>
<accession>A0A370G5N3</accession>
<dbReference type="EMBL" id="QQAX01000029">
    <property type="protein sequence ID" value="RDI39065.1"/>
    <property type="molecule type" value="Genomic_DNA"/>
</dbReference>
<feature type="transmembrane region" description="Helical" evidence="1">
    <location>
        <begin position="12"/>
        <end position="29"/>
    </location>
</feature>
<keyword evidence="1" id="KW-1133">Transmembrane helix</keyword>
<reference evidence="2 3" key="1">
    <citation type="submission" date="2018-07" db="EMBL/GenBank/DDBJ databases">
        <title>Genomic Encyclopedia of Type Strains, Phase IV (KMG-IV): sequencing the most valuable type-strain genomes for metagenomic binning, comparative biology and taxonomic classification.</title>
        <authorList>
            <person name="Goeker M."/>
        </authorList>
    </citation>
    <scope>NUCLEOTIDE SEQUENCE [LARGE SCALE GENOMIC DNA]</scope>
    <source>
        <strain evidence="2 3">DSM 16500</strain>
    </source>
</reference>
<keyword evidence="3" id="KW-1185">Reference proteome</keyword>
<organism evidence="2 3">
    <name type="scientific">Aquicella lusitana</name>
    <dbReference type="NCBI Taxonomy" id="254246"/>
    <lineage>
        <taxon>Bacteria</taxon>
        <taxon>Pseudomonadati</taxon>
        <taxon>Pseudomonadota</taxon>
        <taxon>Gammaproteobacteria</taxon>
        <taxon>Legionellales</taxon>
        <taxon>Coxiellaceae</taxon>
        <taxon>Aquicella</taxon>
    </lineage>
</organism>
<proteinExistence type="predicted"/>
<name>A0A370G5N3_9COXI</name>